<evidence type="ECO:0000259" key="2">
    <source>
        <dbReference type="PROSITE" id="PS50158"/>
    </source>
</evidence>
<dbReference type="GO" id="GO:0003676">
    <property type="term" value="F:nucleic acid binding"/>
    <property type="evidence" value="ECO:0007669"/>
    <property type="project" value="InterPro"/>
</dbReference>
<dbReference type="InterPro" id="IPR001878">
    <property type="entry name" value="Znf_CCHC"/>
</dbReference>
<gene>
    <name evidence="3" type="ORF">QE152_g26541</name>
</gene>
<sequence length="233" mass="26411">MIFIVREVGTRRRVKLPQLNLRHGNIKSESHIQLRKLPDSFNKNIRALKALGQPTESWDTLLIYTLSLKLDSVTKREYEESVSKIDDPKISDLTDFIAKRCQLLETIESKHKQSCEKFLSMAITDRVNEIKRRKLCMNCLRPGHIQKDCISSNCKHCGRKHNSLIHTNEREVNKVNHDHGVANDTSNSETIATKAMAGQYAQVLLATDSETIATKAMAGQYAQVLLATDSPKK</sequence>
<dbReference type="InterPro" id="IPR005312">
    <property type="entry name" value="DUF1759"/>
</dbReference>
<dbReference type="GO" id="GO:0008270">
    <property type="term" value="F:zinc ion binding"/>
    <property type="evidence" value="ECO:0007669"/>
    <property type="project" value="UniProtKB-KW"/>
</dbReference>
<dbReference type="SUPFAM" id="SSF57756">
    <property type="entry name" value="Retrovirus zinc finger-like domains"/>
    <property type="match status" value="1"/>
</dbReference>
<evidence type="ECO:0000313" key="4">
    <source>
        <dbReference type="Proteomes" id="UP001458880"/>
    </source>
</evidence>
<feature type="domain" description="CCHC-type" evidence="2">
    <location>
        <begin position="136"/>
        <end position="149"/>
    </location>
</feature>
<keyword evidence="1" id="KW-0862">Zinc</keyword>
<evidence type="ECO:0000313" key="3">
    <source>
        <dbReference type="EMBL" id="KAK9709603.1"/>
    </source>
</evidence>
<keyword evidence="1" id="KW-0479">Metal-binding</keyword>
<comment type="caution">
    <text evidence="3">The sequence shown here is derived from an EMBL/GenBank/DDBJ whole genome shotgun (WGS) entry which is preliminary data.</text>
</comment>
<dbReference type="InterPro" id="IPR036875">
    <property type="entry name" value="Znf_CCHC_sf"/>
</dbReference>
<name>A0AAW1JY12_POPJA</name>
<dbReference type="Pfam" id="PF03564">
    <property type="entry name" value="DUF1759"/>
    <property type="match status" value="1"/>
</dbReference>
<keyword evidence="1" id="KW-0863">Zinc-finger</keyword>
<evidence type="ECO:0000256" key="1">
    <source>
        <dbReference type="PROSITE-ProRule" id="PRU00047"/>
    </source>
</evidence>
<dbReference type="AlphaFoldDB" id="A0AAW1JY12"/>
<reference evidence="3 4" key="1">
    <citation type="journal article" date="2024" name="BMC Genomics">
        <title>De novo assembly and annotation of Popillia japonica's genome with initial clues to its potential as an invasive pest.</title>
        <authorList>
            <person name="Cucini C."/>
            <person name="Boschi S."/>
            <person name="Funari R."/>
            <person name="Cardaioli E."/>
            <person name="Iannotti N."/>
            <person name="Marturano G."/>
            <person name="Paoli F."/>
            <person name="Bruttini M."/>
            <person name="Carapelli A."/>
            <person name="Frati F."/>
            <person name="Nardi F."/>
        </authorList>
    </citation>
    <scope>NUCLEOTIDE SEQUENCE [LARGE SCALE GENOMIC DNA]</scope>
    <source>
        <strain evidence="3">DMR45628</strain>
    </source>
</reference>
<organism evidence="3 4">
    <name type="scientific">Popillia japonica</name>
    <name type="common">Japanese beetle</name>
    <dbReference type="NCBI Taxonomy" id="7064"/>
    <lineage>
        <taxon>Eukaryota</taxon>
        <taxon>Metazoa</taxon>
        <taxon>Ecdysozoa</taxon>
        <taxon>Arthropoda</taxon>
        <taxon>Hexapoda</taxon>
        <taxon>Insecta</taxon>
        <taxon>Pterygota</taxon>
        <taxon>Neoptera</taxon>
        <taxon>Endopterygota</taxon>
        <taxon>Coleoptera</taxon>
        <taxon>Polyphaga</taxon>
        <taxon>Scarabaeiformia</taxon>
        <taxon>Scarabaeidae</taxon>
        <taxon>Rutelinae</taxon>
        <taxon>Popillia</taxon>
    </lineage>
</organism>
<accession>A0AAW1JY12</accession>
<proteinExistence type="predicted"/>
<protein>
    <recommendedName>
        <fullName evidence="2">CCHC-type domain-containing protein</fullName>
    </recommendedName>
</protein>
<dbReference type="EMBL" id="JASPKY010000306">
    <property type="protein sequence ID" value="KAK9709603.1"/>
    <property type="molecule type" value="Genomic_DNA"/>
</dbReference>
<keyword evidence="4" id="KW-1185">Reference proteome</keyword>
<dbReference type="Proteomes" id="UP001458880">
    <property type="component" value="Unassembled WGS sequence"/>
</dbReference>
<dbReference type="PROSITE" id="PS50158">
    <property type="entry name" value="ZF_CCHC"/>
    <property type="match status" value="1"/>
</dbReference>